<organism evidence="1 2">
    <name type="scientific">Zymoseptoria tritici ST99CH_1A5</name>
    <dbReference type="NCBI Taxonomy" id="1276529"/>
    <lineage>
        <taxon>Eukaryota</taxon>
        <taxon>Fungi</taxon>
        <taxon>Dikarya</taxon>
        <taxon>Ascomycota</taxon>
        <taxon>Pezizomycotina</taxon>
        <taxon>Dothideomycetes</taxon>
        <taxon>Dothideomycetidae</taxon>
        <taxon>Mycosphaerellales</taxon>
        <taxon>Mycosphaerellaceae</taxon>
        <taxon>Zymoseptoria</taxon>
    </lineage>
</organism>
<proteinExistence type="predicted"/>
<accession>A0A1Y6LRB8</accession>
<dbReference type="Proteomes" id="UP000215453">
    <property type="component" value="Chromosome 8"/>
</dbReference>
<gene>
    <name evidence="1" type="ORF">ZT1A5_G8370</name>
</gene>
<evidence type="ECO:0000313" key="2">
    <source>
        <dbReference type="Proteomes" id="UP000215453"/>
    </source>
</evidence>
<evidence type="ECO:0000313" key="1">
    <source>
        <dbReference type="EMBL" id="SMY26926.1"/>
    </source>
</evidence>
<protein>
    <submittedName>
        <fullName evidence="1">Uncharacterized protein</fullName>
    </submittedName>
</protein>
<dbReference type="AlphaFoldDB" id="A0A1Y6LRB8"/>
<dbReference type="EMBL" id="LT882683">
    <property type="protein sequence ID" value="SMY26926.1"/>
    <property type="molecule type" value="Genomic_DNA"/>
</dbReference>
<reference evidence="1 2" key="1">
    <citation type="submission" date="2016-10" db="EMBL/GenBank/DDBJ databases">
        <authorList>
            <person name="Varghese N."/>
        </authorList>
    </citation>
    <scope>NUCLEOTIDE SEQUENCE [LARGE SCALE GENOMIC DNA]</scope>
</reference>
<sequence>MMASPSICHRCALRIQRTADHALSQRAFSTTPSIRRGIPSFAESSNPDLNIALNTIREKHFIPSYLRRRERNLIFGDKNRQNLIDNPQSVAIADEEIPLHWLDRKREIPNRNKVVTEAINLIINGESKDWQNLPALMQGLKEGTKKPLSDALMEKIIRRAVLKGRLGHALLCLQQAARTGMTLKNEVVLRLVVHGLRAVPQEQGWEKDLLEKAVKNASAVAALLESEEHGGGTVLVENDPRTRVEVLGTFLELVAVYAFKFQGKKDSKEGLVKSYAERLVSRLEKTGAKVSRIPTVEKGMQWPLLQAIPIWHGLHVAKQVLGDSMPNPELVDDILAKYEQNIEKAVAKLESRDPQEGSYEDQAIMAWTSCIRD</sequence>
<name>A0A1Y6LRB8_ZYMTR</name>